<feature type="domain" description="ABC transmembrane type-1" evidence="9">
    <location>
        <begin position="93"/>
        <end position="306"/>
    </location>
</feature>
<dbReference type="CDD" id="cd06261">
    <property type="entry name" value="TM_PBP2"/>
    <property type="match status" value="1"/>
</dbReference>
<evidence type="ECO:0000313" key="10">
    <source>
        <dbReference type="EMBL" id="MFD1718652.1"/>
    </source>
</evidence>
<evidence type="ECO:0000256" key="6">
    <source>
        <dbReference type="ARBA" id="ARBA00023136"/>
    </source>
</evidence>
<feature type="transmembrane region" description="Helical" evidence="7">
    <location>
        <begin position="30"/>
        <end position="51"/>
    </location>
</feature>
<reference evidence="11" key="1">
    <citation type="journal article" date="2019" name="Int. J. Syst. Evol. Microbiol.">
        <title>The Global Catalogue of Microorganisms (GCM) 10K type strain sequencing project: providing services to taxonomists for standard genome sequencing and annotation.</title>
        <authorList>
            <consortium name="The Broad Institute Genomics Platform"/>
            <consortium name="The Broad Institute Genome Sequencing Center for Infectious Disease"/>
            <person name="Wu L."/>
            <person name="Ma J."/>
        </authorList>
    </citation>
    <scope>NUCLEOTIDE SEQUENCE [LARGE SCALE GENOMIC DNA]</scope>
    <source>
        <strain evidence="11">JCM 17130</strain>
    </source>
</reference>
<organism evidence="10 11">
    <name type="scientific">Georgenia deserti</name>
    <dbReference type="NCBI Taxonomy" id="2093781"/>
    <lineage>
        <taxon>Bacteria</taxon>
        <taxon>Bacillati</taxon>
        <taxon>Actinomycetota</taxon>
        <taxon>Actinomycetes</taxon>
        <taxon>Micrococcales</taxon>
        <taxon>Bogoriellaceae</taxon>
        <taxon>Georgenia</taxon>
    </lineage>
</organism>
<proteinExistence type="inferred from homology"/>
<keyword evidence="5 7" id="KW-1133">Transmembrane helix</keyword>
<dbReference type="Proteomes" id="UP001597277">
    <property type="component" value="Unassembled WGS sequence"/>
</dbReference>
<comment type="similarity">
    <text evidence="7">Belongs to the binding-protein-dependent transport system permease family.</text>
</comment>
<keyword evidence="2 7" id="KW-0813">Transport</keyword>
<protein>
    <submittedName>
        <fullName evidence="10">Carbohydrate ABC transporter permease</fullName>
    </submittedName>
</protein>
<accession>A0ABW4L649</accession>
<dbReference type="PANTHER" id="PTHR30193:SF41">
    <property type="entry name" value="DIACETYLCHITOBIOSE UPTAKE SYSTEM PERMEASE PROTEIN NGCF"/>
    <property type="match status" value="1"/>
</dbReference>
<name>A0ABW4L649_9MICO</name>
<evidence type="ECO:0000256" key="4">
    <source>
        <dbReference type="ARBA" id="ARBA00022692"/>
    </source>
</evidence>
<feature type="transmembrane region" description="Helical" evidence="7">
    <location>
        <begin position="285"/>
        <end position="305"/>
    </location>
</feature>
<dbReference type="InterPro" id="IPR000515">
    <property type="entry name" value="MetI-like"/>
</dbReference>
<evidence type="ECO:0000256" key="8">
    <source>
        <dbReference type="SAM" id="MobiDB-lite"/>
    </source>
</evidence>
<sequence length="317" mass="34665">MTATHAEPDVSAAPGRPDPRRRRRRGSARVPAPLYLFPVPALAIYVVFFAIPALQAIQYSVTDWDGFSAEYDSVGLGNFQQIAGGDNLFVNALGNNLKFMLVVVVFQTIFALLLAVLLVRNTTGSTLLRGLFFFPTVLSSVSVAYIWKFIYDPNFGLANSVLEAVGLDSLTSSYLGNDAAAIYWVSIVQVWFHAGQMMVIFIAGLQSVPSELYEAAELDGAGRWKQFTSITWPMIAPATAIVVAYTTIQSFKAFDLILGLGGNPPKSSLDILSTRIYTTFANSEFGYAAAESLIFMLFIAAIVVAQRRLLKLTQKDF</sequence>
<dbReference type="InterPro" id="IPR035906">
    <property type="entry name" value="MetI-like_sf"/>
</dbReference>
<keyword evidence="3" id="KW-1003">Cell membrane</keyword>
<evidence type="ECO:0000256" key="2">
    <source>
        <dbReference type="ARBA" id="ARBA00022448"/>
    </source>
</evidence>
<evidence type="ECO:0000256" key="5">
    <source>
        <dbReference type="ARBA" id="ARBA00022989"/>
    </source>
</evidence>
<dbReference type="RefSeq" id="WP_388007362.1">
    <property type="nucleotide sequence ID" value="NZ_JBHUEE010000006.1"/>
</dbReference>
<keyword evidence="6 7" id="KW-0472">Membrane</keyword>
<feature type="transmembrane region" description="Helical" evidence="7">
    <location>
        <begin position="226"/>
        <end position="248"/>
    </location>
</feature>
<evidence type="ECO:0000256" key="3">
    <source>
        <dbReference type="ARBA" id="ARBA00022475"/>
    </source>
</evidence>
<evidence type="ECO:0000259" key="9">
    <source>
        <dbReference type="PROSITE" id="PS50928"/>
    </source>
</evidence>
<feature type="transmembrane region" description="Helical" evidence="7">
    <location>
        <begin position="131"/>
        <end position="150"/>
    </location>
</feature>
<dbReference type="InterPro" id="IPR051393">
    <property type="entry name" value="ABC_transporter_permease"/>
</dbReference>
<comment type="caution">
    <text evidence="10">The sequence shown here is derived from an EMBL/GenBank/DDBJ whole genome shotgun (WGS) entry which is preliminary data.</text>
</comment>
<keyword evidence="11" id="KW-1185">Reference proteome</keyword>
<evidence type="ECO:0000256" key="7">
    <source>
        <dbReference type="RuleBase" id="RU363032"/>
    </source>
</evidence>
<keyword evidence="4 7" id="KW-0812">Transmembrane</keyword>
<dbReference type="PANTHER" id="PTHR30193">
    <property type="entry name" value="ABC TRANSPORTER PERMEASE PROTEIN"/>
    <property type="match status" value="1"/>
</dbReference>
<dbReference type="Pfam" id="PF00528">
    <property type="entry name" value="BPD_transp_1"/>
    <property type="match status" value="1"/>
</dbReference>
<dbReference type="EMBL" id="JBHUEE010000006">
    <property type="protein sequence ID" value="MFD1718652.1"/>
    <property type="molecule type" value="Genomic_DNA"/>
</dbReference>
<feature type="region of interest" description="Disordered" evidence="8">
    <location>
        <begin position="1"/>
        <end position="26"/>
    </location>
</feature>
<gene>
    <name evidence="10" type="ORF">ACFSE6_12460</name>
</gene>
<feature type="transmembrane region" description="Helical" evidence="7">
    <location>
        <begin position="181"/>
        <end position="205"/>
    </location>
</feature>
<evidence type="ECO:0000313" key="11">
    <source>
        <dbReference type="Proteomes" id="UP001597277"/>
    </source>
</evidence>
<dbReference type="SUPFAM" id="SSF161098">
    <property type="entry name" value="MetI-like"/>
    <property type="match status" value="1"/>
</dbReference>
<evidence type="ECO:0000256" key="1">
    <source>
        <dbReference type="ARBA" id="ARBA00004651"/>
    </source>
</evidence>
<dbReference type="Gene3D" id="1.10.3720.10">
    <property type="entry name" value="MetI-like"/>
    <property type="match status" value="1"/>
</dbReference>
<comment type="subcellular location">
    <subcellularLocation>
        <location evidence="1 7">Cell membrane</location>
        <topology evidence="1 7">Multi-pass membrane protein</topology>
    </subcellularLocation>
</comment>
<feature type="transmembrane region" description="Helical" evidence="7">
    <location>
        <begin position="99"/>
        <end position="119"/>
    </location>
</feature>
<dbReference type="PROSITE" id="PS50928">
    <property type="entry name" value="ABC_TM1"/>
    <property type="match status" value="1"/>
</dbReference>